<organism evidence="2 3">
    <name type="scientific">Ridgeia piscesae</name>
    <name type="common">Tubeworm</name>
    <dbReference type="NCBI Taxonomy" id="27915"/>
    <lineage>
        <taxon>Eukaryota</taxon>
        <taxon>Metazoa</taxon>
        <taxon>Spiralia</taxon>
        <taxon>Lophotrochozoa</taxon>
        <taxon>Annelida</taxon>
        <taxon>Polychaeta</taxon>
        <taxon>Sedentaria</taxon>
        <taxon>Canalipalpata</taxon>
        <taxon>Sabellida</taxon>
        <taxon>Siboglinidae</taxon>
        <taxon>Ridgeia</taxon>
    </lineage>
</organism>
<feature type="signal peptide" evidence="1">
    <location>
        <begin position="1"/>
        <end position="24"/>
    </location>
</feature>
<accession>A0AAD9NMS0</accession>
<keyword evidence="3" id="KW-1185">Reference proteome</keyword>
<dbReference type="Proteomes" id="UP001209878">
    <property type="component" value="Unassembled WGS sequence"/>
</dbReference>
<dbReference type="EMBL" id="JAODUO010000820">
    <property type="protein sequence ID" value="KAK2174173.1"/>
    <property type="molecule type" value="Genomic_DNA"/>
</dbReference>
<reference evidence="2" key="1">
    <citation type="journal article" date="2023" name="Mol. Biol. Evol.">
        <title>Third-Generation Sequencing Reveals the Adaptive Role of the Epigenome in Three Deep-Sea Polychaetes.</title>
        <authorList>
            <person name="Perez M."/>
            <person name="Aroh O."/>
            <person name="Sun Y."/>
            <person name="Lan Y."/>
            <person name="Juniper S.K."/>
            <person name="Young C.R."/>
            <person name="Angers B."/>
            <person name="Qian P.Y."/>
        </authorList>
    </citation>
    <scope>NUCLEOTIDE SEQUENCE</scope>
    <source>
        <strain evidence="2">R07B-5</strain>
    </source>
</reference>
<protein>
    <recommendedName>
        <fullName evidence="4">Secreted protein</fullName>
    </recommendedName>
</protein>
<keyword evidence="1" id="KW-0732">Signal</keyword>
<proteinExistence type="predicted"/>
<feature type="chain" id="PRO_5042035475" description="Secreted protein" evidence="1">
    <location>
        <begin position="25"/>
        <end position="77"/>
    </location>
</feature>
<sequence length="77" mass="9080">MAAVRLYVTLAVLLFATCFHTSEGWWRRRRRSSCSRVNCRWLSWSSWRSCNYYCSYGYGQCMTFPESAVRSIPSQCC</sequence>
<name>A0AAD9NMS0_RIDPI</name>
<evidence type="ECO:0000313" key="3">
    <source>
        <dbReference type="Proteomes" id="UP001209878"/>
    </source>
</evidence>
<evidence type="ECO:0000313" key="2">
    <source>
        <dbReference type="EMBL" id="KAK2174173.1"/>
    </source>
</evidence>
<dbReference type="AlphaFoldDB" id="A0AAD9NMS0"/>
<evidence type="ECO:0008006" key="4">
    <source>
        <dbReference type="Google" id="ProtNLM"/>
    </source>
</evidence>
<evidence type="ECO:0000256" key="1">
    <source>
        <dbReference type="SAM" id="SignalP"/>
    </source>
</evidence>
<comment type="caution">
    <text evidence="2">The sequence shown here is derived from an EMBL/GenBank/DDBJ whole genome shotgun (WGS) entry which is preliminary data.</text>
</comment>
<gene>
    <name evidence="2" type="ORF">NP493_820g01014</name>
</gene>